<keyword evidence="3" id="KW-1185">Reference proteome</keyword>
<name>A0ABY5PR35_9ACTN</name>
<feature type="region of interest" description="Disordered" evidence="1">
    <location>
        <begin position="260"/>
        <end position="309"/>
    </location>
</feature>
<accession>A0ABY5PR35</accession>
<proteinExistence type="predicted"/>
<dbReference type="Proteomes" id="UP001057738">
    <property type="component" value="Chromosome"/>
</dbReference>
<evidence type="ECO:0000313" key="3">
    <source>
        <dbReference type="Proteomes" id="UP001057738"/>
    </source>
</evidence>
<evidence type="ECO:0000313" key="2">
    <source>
        <dbReference type="EMBL" id="UUY45950.1"/>
    </source>
</evidence>
<dbReference type="Pfam" id="PF19692">
    <property type="entry name" value="DUF6193"/>
    <property type="match status" value="1"/>
</dbReference>
<dbReference type="InterPro" id="IPR045682">
    <property type="entry name" value="DUF6193"/>
</dbReference>
<protein>
    <submittedName>
        <fullName evidence="2">DUF6193 family natural product biosynthesis protein</fullName>
    </submittedName>
</protein>
<organism evidence="2 3">
    <name type="scientific">Streptomyces yangpuensis</name>
    <dbReference type="NCBI Taxonomy" id="1648182"/>
    <lineage>
        <taxon>Bacteria</taxon>
        <taxon>Bacillati</taxon>
        <taxon>Actinomycetota</taxon>
        <taxon>Actinomycetes</taxon>
        <taxon>Kitasatosporales</taxon>
        <taxon>Streptomycetaceae</taxon>
        <taxon>Streptomyces</taxon>
    </lineage>
</organism>
<dbReference type="GeneID" id="95572055"/>
<gene>
    <name evidence="2" type="ORF">NRK68_01205</name>
</gene>
<reference evidence="2" key="1">
    <citation type="submission" date="2022-08" db="EMBL/GenBank/DDBJ databases">
        <authorList>
            <person name="Tian L."/>
        </authorList>
    </citation>
    <scope>NUCLEOTIDE SEQUENCE</scope>
    <source>
        <strain evidence="2">CM253</strain>
    </source>
</reference>
<evidence type="ECO:0000256" key="1">
    <source>
        <dbReference type="SAM" id="MobiDB-lite"/>
    </source>
</evidence>
<feature type="compositionally biased region" description="Basic residues" evidence="1">
    <location>
        <begin position="299"/>
        <end position="309"/>
    </location>
</feature>
<sequence>MNSRSGSYPVLYPDLVAAGGLASALERLASELGAEITVVPGDWGPLTSAGIAAPHPGRRPLSVRAGADRRRFAVAGWSAGVELVTGETPDLRDVVRAGVAWGAGKGLAELTALLPFLHVGELAEAHERGPAAVVDVQWRRIREQAAVEPQFPEFGLLVEAAYAEPRLRQLYPFSSHWTLGFNAHTGSPCPPVIAVAPAHDGHPYRVRDSPHGDCLGEAATAAKAVALLPPAPGRRRRRRGVIRAGCRGVARASCWRRRASGCRSRPTPTGRRDKGSGGSRARTSSCVTTEGRASWPAAGRRRPRTGCAS</sequence>
<dbReference type="RefSeq" id="WP_257854484.1">
    <property type="nucleotide sequence ID" value="NZ_CP102514.1"/>
</dbReference>
<dbReference type="EMBL" id="CP102514">
    <property type="protein sequence ID" value="UUY45950.1"/>
    <property type="molecule type" value="Genomic_DNA"/>
</dbReference>